<dbReference type="InterPro" id="IPR051410">
    <property type="entry name" value="Ferric/Cupric_Reductase"/>
</dbReference>
<dbReference type="GO" id="GO:0006879">
    <property type="term" value="P:intracellular iron ion homeostasis"/>
    <property type="evidence" value="ECO:0007669"/>
    <property type="project" value="TreeGrafter"/>
</dbReference>
<feature type="transmembrane region" description="Helical" evidence="7">
    <location>
        <begin position="209"/>
        <end position="231"/>
    </location>
</feature>
<feature type="transmembrane region" description="Helical" evidence="7">
    <location>
        <begin position="120"/>
        <end position="141"/>
    </location>
</feature>
<evidence type="ECO:0000256" key="2">
    <source>
        <dbReference type="ARBA" id="ARBA00022448"/>
    </source>
</evidence>
<feature type="domain" description="Ferric oxidoreductase" evidence="8">
    <location>
        <begin position="208"/>
        <end position="253"/>
    </location>
</feature>
<dbReference type="Pfam" id="PF01794">
    <property type="entry name" value="Ferric_reduct"/>
    <property type="match status" value="2"/>
</dbReference>
<gene>
    <name evidence="9" type="ORF">K458DRAFT_392932</name>
</gene>
<sequence>MSWAFPISPAPRYTTMVMAAVMAPTHRLRNPVWHLEQYLAAAAVAPGVPAKWHYLEALEQVNGMDAILDYEGILMYRYSLILLVVGFAVPIALMVLSKLPLSARITIVRFHGGQGNPPKIGQAIYILGFTTFNIIVVCIGYKSQQPHPWGYDKRAEILAYAGYRTGEYAFALFPLTILFSGRNNILLWLTNWSHDTFMLLHSVDKDLPYWQWGIVSTVFICIMLVWSMLWMRRPSYEIFLIGHIIIAIFVLVGNWYHLVLHFGLPGTHEYWLYAASVVWGFDRLVCIVRIVGNALRRSTVTEVGPNHVHVEIPGIRFNGKPSFHGYVYLPTLSPLKLVKQSDESVVHDLDSVLQSVVDQEIRIGERLDLHALLRQEGQAGYKKVGVVAYSPRALCDGVRAIVSSLARHEKTRFELEVDQFGW</sequence>
<evidence type="ECO:0000256" key="3">
    <source>
        <dbReference type="ARBA" id="ARBA00022692"/>
    </source>
</evidence>
<keyword evidence="6 7" id="KW-0472">Membrane</keyword>
<keyword evidence="3 7" id="KW-0812">Transmembrane</keyword>
<accession>A0A6G1IQR1</accession>
<evidence type="ECO:0000313" key="10">
    <source>
        <dbReference type="Proteomes" id="UP000799291"/>
    </source>
</evidence>
<evidence type="ECO:0000256" key="7">
    <source>
        <dbReference type="SAM" id="Phobius"/>
    </source>
</evidence>
<keyword evidence="10" id="KW-1185">Reference proteome</keyword>
<feature type="domain" description="Ferric oxidoreductase" evidence="8">
    <location>
        <begin position="165"/>
        <end position="202"/>
    </location>
</feature>
<dbReference type="GO" id="GO:0000293">
    <property type="term" value="F:ferric-chelate reductase activity"/>
    <property type="evidence" value="ECO:0007669"/>
    <property type="project" value="TreeGrafter"/>
</dbReference>
<dbReference type="InterPro" id="IPR013130">
    <property type="entry name" value="Fe3_Rdtase_TM_dom"/>
</dbReference>
<dbReference type="PANTHER" id="PTHR32361:SF9">
    <property type="entry name" value="FERRIC REDUCTASE TRANSMEMBRANE COMPONENT 3-RELATED"/>
    <property type="match status" value="1"/>
</dbReference>
<feature type="transmembrane region" description="Helical" evidence="7">
    <location>
        <begin position="270"/>
        <end position="291"/>
    </location>
</feature>
<evidence type="ECO:0000313" key="9">
    <source>
        <dbReference type="EMBL" id="KAF2680281.1"/>
    </source>
</evidence>
<feature type="transmembrane region" description="Helical" evidence="7">
    <location>
        <begin position="168"/>
        <end position="189"/>
    </location>
</feature>
<evidence type="ECO:0000256" key="5">
    <source>
        <dbReference type="ARBA" id="ARBA00023065"/>
    </source>
</evidence>
<feature type="transmembrane region" description="Helical" evidence="7">
    <location>
        <begin position="80"/>
        <end position="100"/>
    </location>
</feature>
<dbReference type="Proteomes" id="UP000799291">
    <property type="component" value="Unassembled WGS sequence"/>
</dbReference>
<name>A0A6G1IQR1_9PLEO</name>
<protein>
    <recommendedName>
        <fullName evidence="8">Ferric oxidoreductase domain-containing protein</fullName>
    </recommendedName>
</protein>
<comment type="subcellular location">
    <subcellularLocation>
        <location evidence="1">Membrane</location>
        <topology evidence="1">Multi-pass membrane protein</topology>
    </subcellularLocation>
</comment>
<dbReference type="AlphaFoldDB" id="A0A6G1IQR1"/>
<proteinExistence type="predicted"/>
<organism evidence="9 10">
    <name type="scientific">Lentithecium fluviatile CBS 122367</name>
    <dbReference type="NCBI Taxonomy" id="1168545"/>
    <lineage>
        <taxon>Eukaryota</taxon>
        <taxon>Fungi</taxon>
        <taxon>Dikarya</taxon>
        <taxon>Ascomycota</taxon>
        <taxon>Pezizomycotina</taxon>
        <taxon>Dothideomycetes</taxon>
        <taxon>Pleosporomycetidae</taxon>
        <taxon>Pleosporales</taxon>
        <taxon>Massarineae</taxon>
        <taxon>Lentitheciaceae</taxon>
        <taxon>Lentithecium</taxon>
    </lineage>
</organism>
<dbReference type="GO" id="GO:0005886">
    <property type="term" value="C:plasma membrane"/>
    <property type="evidence" value="ECO:0007669"/>
    <property type="project" value="TreeGrafter"/>
</dbReference>
<keyword evidence="5" id="KW-0406">Ion transport</keyword>
<evidence type="ECO:0000256" key="4">
    <source>
        <dbReference type="ARBA" id="ARBA00022989"/>
    </source>
</evidence>
<dbReference type="GO" id="GO:0006826">
    <property type="term" value="P:iron ion transport"/>
    <property type="evidence" value="ECO:0007669"/>
    <property type="project" value="TreeGrafter"/>
</dbReference>
<reference evidence="9" key="1">
    <citation type="journal article" date="2020" name="Stud. Mycol.">
        <title>101 Dothideomycetes genomes: a test case for predicting lifestyles and emergence of pathogens.</title>
        <authorList>
            <person name="Haridas S."/>
            <person name="Albert R."/>
            <person name="Binder M."/>
            <person name="Bloem J."/>
            <person name="Labutti K."/>
            <person name="Salamov A."/>
            <person name="Andreopoulos B."/>
            <person name="Baker S."/>
            <person name="Barry K."/>
            <person name="Bills G."/>
            <person name="Bluhm B."/>
            <person name="Cannon C."/>
            <person name="Castanera R."/>
            <person name="Culley D."/>
            <person name="Daum C."/>
            <person name="Ezra D."/>
            <person name="Gonzalez J."/>
            <person name="Henrissat B."/>
            <person name="Kuo A."/>
            <person name="Liang C."/>
            <person name="Lipzen A."/>
            <person name="Lutzoni F."/>
            <person name="Magnuson J."/>
            <person name="Mondo S."/>
            <person name="Nolan M."/>
            <person name="Ohm R."/>
            <person name="Pangilinan J."/>
            <person name="Park H.-J."/>
            <person name="Ramirez L."/>
            <person name="Alfaro M."/>
            <person name="Sun H."/>
            <person name="Tritt A."/>
            <person name="Yoshinaga Y."/>
            <person name="Zwiers L.-H."/>
            <person name="Turgeon B."/>
            <person name="Goodwin S."/>
            <person name="Spatafora J."/>
            <person name="Crous P."/>
            <person name="Grigoriev I."/>
        </authorList>
    </citation>
    <scope>NUCLEOTIDE SEQUENCE</scope>
    <source>
        <strain evidence="9">CBS 122367</strain>
    </source>
</reference>
<dbReference type="PANTHER" id="PTHR32361">
    <property type="entry name" value="FERRIC/CUPRIC REDUCTASE TRANSMEMBRANE COMPONENT"/>
    <property type="match status" value="1"/>
</dbReference>
<dbReference type="EMBL" id="MU005597">
    <property type="protein sequence ID" value="KAF2680281.1"/>
    <property type="molecule type" value="Genomic_DNA"/>
</dbReference>
<dbReference type="OrthoDB" id="3784683at2759"/>
<evidence type="ECO:0000256" key="1">
    <source>
        <dbReference type="ARBA" id="ARBA00004141"/>
    </source>
</evidence>
<evidence type="ECO:0000256" key="6">
    <source>
        <dbReference type="ARBA" id="ARBA00023136"/>
    </source>
</evidence>
<evidence type="ECO:0000259" key="8">
    <source>
        <dbReference type="Pfam" id="PF01794"/>
    </source>
</evidence>
<keyword evidence="4 7" id="KW-1133">Transmembrane helix</keyword>
<feature type="transmembrane region" description="Helical" evidence="7">
    <location>
        <begin position="238"/>
        <end position="258"/>
    </location>
</feature>
<dbReference type="GO" id="GO:0015677">
    <property type="term" value="P:copper ion import"/>
    <property type="evidence" value="ECO:0007669"/>
    <property type="project" value="TreeGrafter"/>
</dbReference>
<keyword evidence="2" id="KW-0813">Transport</keyword>